<dbReference type="Gene3D" id="3.30.2180.10">
    <property type="entry name" value="ATP12-like"/>
    <property type="match status" value="1"/>
</dbReference>
<keyword evidence="5" id="KW-1185">Reference proteome</keyword>
<keyword evidence="2" id="KW-0809">Transit peptide</keyword>
<evidence type="ECO:0000256" key="3">
    <source>
        <dbReference type="ARBA" id="ARBA00023186"/>
    </source>
</evidence>
<evidence type="ECO:0000256" key="1">
    <source>
        <dbReference type="ARBA" id="ARBA00008231"/>
    </source>
</evidence>
<comment type="caution">
    <text evidence="4">The sequence shown here is derived from an EMBL/GenBank/DDBJ whole genome shotgun (WGS) entry which is preliminary data.</text>
</comment>
<comment type="similarity">
    <text evidence="1">Belongs to the ATP12 family.</text>
</comment>
<proteinExistence type="inferred from homology"/>
<dbReference type="RefSeq" id="WP_153748206.1">
    <property type="nucleotide sequence ID" value="NZ_BAAADI010000046.1"/>
</dbReference>
<dbReference type="EMBL" id="WJPO01000009">
    <property type="protein sequence ID" value="MRH20897.1"/>
    <property type="molecule type" value="Genomic_DNA"/>
</dbReference>
<dbReference type="AlphaFoldDB" id="A0A844BLL7"/>
<dbReference type="PANTHER" id="PTHR21013:SF10">
    <property type="entry name" value="ATP SYNTHASE MITOCHONDRIAL F1 COMPLEX ASSEMBLY FACTOR 2"/>
    <property type="match status" value="1"/>
</dbReference>
<dbReference type="GO" id="GO:0043461">
    <property type="term" value="P:proton-transporting ATP synthase complex assembly"/>
    <property type="evidence" value="ECO:0007669"/>
    <property type="project" value="InterPro"/>
</dbReference>
<dbReference type="InterPro" id="IPR011419">
    <property type="entry name" value="ATP12_ATP_synth-F1-assembly"/>
</dbReference>
<keyword evidence="3" id="KW-0143">Chaperone</keyword>
<dbReference type="SUPFAM" id="SSF160909">
    <property type="entry name" value="ATP12-like"/>
    <property type="match status" value="1"/>
</dbReference>
<sequence length="239" mass="25399">MSGWTAKRFWTAADVAEAGDGFTVLLDGRPVRTPAKAEFVLPTRAMAEAAAAEWNAQEGALRPQTMPVTRAANAAIDKVRVQHAEVAALIAAYGESDLICHRAESPAELVARQAAGWDPLLDWARTALGAPLRPGRGVLPCAQPGESLAVLGGRVAAQDAFALTALHDLVALSGSLVIGLAALEGAVAPIERLWDLSRIDETWQQEQWGVDDEAAEVAAARRRDFLQARRFLDLAAPPA</sequence>
<evidence type="ECO:0000256" key="2">
    <source>
        <dbReference type="ARBA" id="ARBA00022946"/>
    </source>
</evidence>
<dbReference type="PANTHER" id="PTHR21013">
    <property type="entry name" value="ATP SYNTHASE MITOCHONDRIAL F1 COMPLEX ASSEMBLY FACTOR 2/ATP12 PROTEIN, MITOCHONDRIAL PRECURSOR"/>
    <property type="match status" value="1"/>
</dbReference>
<evidence type="ECO:0000313" key="4">
    <source>
        <dbReference type="EMBL" id="MRH20897.1"/>
    </source>
</evidence>
<dbReference type="Proteomes" id="UP000466730">
    <property type="component" value="Unassembled WGS sequence"/>
</dbReference>
<dbReference type="Pfam" id="PF07542">
    <property type="entry name" value="ATP12"/>
    <property type="match status" value="1"/>
</dbReference>
<gene>
    <name evidence="4" type="ORF">GH815_07805</name>
</gene>
<evidence type="ECO:0000313" key="5">
    <source>
        <dbReference type="Proteomes" id="UP000466730"/>
    </source>
</evidence>
<accession>A0A844BLL7</accession>
<dbReference type="OrthoDB" id="9797825at2"/>
<dbReference type="Gene3D" id="1.10.3580.10">
    <property type="entry name" value="ATP12 ATPase"/>
    <property type="match status" value="1"/>
</dbReference>
<dbReference type="InterPro" id="IPR023335">
    <property type="entry name" value="ATP12_ortho_dom_sf"/>
</dbReference>
<reference evidence="4 5" key="1">
    <citation type="submission" date="2019-11" db="EMBL/GenBank/DDBJ databases">
        <title>Draft Whole-Genome sequence of the marine photosynthetic bacterium Rhodovulum strictum DSM 11289.</title>
        <authorList>
            <person name="Kyndt J.A."/>
            <person name="Meyer T.E."/>
        </authorList>
    </citation>
    <scope>NUCLEOTIDE SEQUENCE [LARGE SCALE GENOMIC DNA]</scope>
    <source>
        <strain evidence="4 5">DSM 11289</strain>
    </source>
</reference>
<protein>
    <submittedName>
        <fullName evidence="4">ATPase</fullName>
    </submittedName>
</protein>
<dbReference type="InterPro" id="IPR042272">
    <property type="entry name" value="ATP12_ATP_synth-F1-assembly_N"/>
</dbReference>
<name>A0A844BLL7_9RHOB</name>
<organism evidence="4 5">
    <name type="scientific">Rhodovulum strictum</name>
    <dbReference type="NCBI Taxonomy" id="58314"/>
    <lineage>
        <taxon>Bacteria</taxon>
        <taxon>Pseudomonadati</taxon>
        <taxon>Pseudomonadota</taxon>
        <taxon>Alphaproteobacteria</taxon>
        <taxon>Rhodobacterales</taxon>
        <taxon>Paracoccaceae</taxon>
        <taxon>Rhodovulum</taxon>
    </lineage>
</organism>